<keyword evidence="1" id="KW-1133">Transmembrane helix</keyword>
<dbReference type="AlphaFoldDB" id="A0A6C0F935"/>
<reference evidence="2" key="1">
    <citation type="journal article" date="2020" name="Nature">
        <title>Giant virus diversity and host interactions through global metagenomics.</title>
        <authorList>
            <person name="Schulz F."/>
            <person name="Roux S."/>
            <person name="Paez-Espino D."/>
            <person name="Jungbluth S."/>
            <person name="Walsh D.A."/>
            <person name="Denef V.J."/>
            <person name="McMahon K.D."/>
            <person name="Konstantinidis K.T."/>
            <person name="Eloe-Fadrosh E.A."/>
            <person name="Kyrpides N.C."/>
            <person name="Woyke T."/>
        </authorList>
    </citation>
    <scope>NUCLEOTIDE SEQUENCE</scope>
    <source>
        <strain evidence="2">GVMAG-S-ERX556101-89</strain>
    </source>
</reference>
<keyword evidence="1" id="KW-0472">Membrane</keyword>
<protein>
    <submittedName>
        <fullName evidence="2">Uncharacterized protein</fullName>
    </submittedName>
</protein>
<feature type="transmembrane region" description="Helical" evidence="1">
    <location>
        <begin position="51"/>
        <end position="69"/>
    </location>
</feature>
<organism evidence="2">
    <name type="scientific">viral metagenome</name>
    <dbReference type="NCBI Taxonomy" id="1070528"/>
    <lineage>
        <taxon>unclassified sequences</taxon>
        <taxon>metagenomes</taxon>
        <taxon>organismal metagenomes</taxon>
    </lineage>
</organism>
<accession>A0A6C0F935</accession>
<evidence type="ECO:0000313" key="2">
    <source>
        <dbReference type="EMBL" id="QHT38357.1"/>
    </source>
</evidence>
<dbReference type="PROSITE" id="PS51257">
    <property type="entry name" value="PROKAR_LIPOPROTEIN"/>
    <property type="match status" value="1"/>
</dbReference>
<feature type="transmembrane region" description="Helical" evidence="1">
    <location>
        <begin position="75"/>
        <end position="99"/>
    </location>
</feature>
<evidence type="ECO:0000256" key="1">
    <source>
        <dbReference type="SAM" id="Phobius"/>
    </source>
</evidence>
<dbReference type="EMBL" id="MN738829">
    <property type="protein sequence ID" value="QHT38357.1"/>
    <property type="molecule type" value="Genomic_DNA"/>
</dbReference>
<keyword evidence="1" id="KW-0812">Transmembrane</keyword>
<feature type="transmembrane region" description="Helical" evidence="1">
    <location>
        <begin position="119"/>
        <end position="137"/>
    </location>
</feature>
<sequence>MSSNCKISQIIFCAQIIMMLSCNQLPELEIFKNLLTKGQLQIFKKIQRTRLLVYLYGGMFGAILAKLLTQEFCSQALLIMVIQTIFYFNYPWVELMVDYLDTPQQKQAWKNLNNRVGRIYTYSLLAGGLSSILSVYLF</sequence>
<proteinExistence type="predicted"/>
<name>A0A6C0F935_9ZZZZ</name>